<dbReference type="Proteomes" id="UP001161497">
    <property type="component" value="Chromosome"/>
</dbReference>
<dbReference type="Gene3D" id="1.20.1440.120">
    <property type="entry name" value="Recombination protein O, C-terminal domain"/>
    <property type="match status" value="1"/>
</dbReference>
<dbReference type="Gene3D" id="2.40.50.140">
    <property type="entry name" value="Nucleic acid-binding proteins"/>
    <property type="match status" value="1"/>
</dbReference>
<dbReference type="EMBL" id="OX458932">
    <property type="protein sequence ID" value="CAI9086363.1"/>
    <property type="molecule type" value="Genomic_DNA"/>
</dbReference>
<proteinExistence type="inferred from homology"/>
<dbReference type="PANTHER" id="PTHR33991">
    <property type="entry name" value="DNA REPAIR PROTEIN RECO"/>
    <property type="match status" value="1"/>
</dbReference>
<name>A0ABN8XGJ2_9BACT</name>
<dbReference type="InterPro" id="IPR012340">
    <property type="entry name" value="NA-bd_OB-fold"/>
</dbReference>
<dbReference type="Pfam" id="PF11967">
    <property type="entry name" value="RecO_N"/>
    <property type="match status" value="1"/>
</dbReference>
<dbReference type="SUPFAM" id="SSF57863">
    <property type="entry name" value="ArfGap/RecO-like zinc finger"/>
    <property type="match status" value="1"/>
</dbReference>
<evidence type="ECO:0000256" key="4">
    <source>
        <dbReference type="ARBA" id="ARBA00023172"/>
    </source>
</evidence>
<keyword evidence="9" id="KW-1185">Reference proteome</keyword>
<keyword evidence="5" id="KW-0234">DNA repair</keyword>
<protein>
    <recommendedName>
        <fullName evidence="2">DNA repair protein RecO</fullName>
    </recommendedName>
    <alternativeName>
        <fullName evidence="6">Recombination protein O</fullName>
    </alternativeName>
</protein>
<dbReference type="NCBIfam" id="TIGR00613">
    <property type="entry name" value="reco"/>
    <property type="match status" value="1"/>
</dbReference>
<evidence type="ECO:0000256" key="2">
    <source>
        <dbReference type="ARBA" id="ARBA00021310"/>
    </source>
</evidence>
<dbReference type="InterPro" id="IPR003717">
    <property type="entry name" value="RecO"/>
</dbReference>
<evidence type="ECO:0000259" key="7">
    <source>
        <dbReference type="Pfam" id="PF11967"/>
    </source>
</evidence>
<dbReference type="Pfam" id="PF02565">
    <property type="entry name" value="RecO_C"/>
    <property type="match status" value="1"/>
</dbReference>
<gene>
    <name evidence="8" type="primary">recO</name>
    <name evidence="8" type="ORF">MFUM_2044</name>
</gene>
<evidence type="ECO:0000313" key="8">
    <source>
        <dbReference type="EMBL" id="CAI9086363.1"/>
    </source>
</evidence>
<evidence type="ECO:0000256" key="3">
    <source>
        <dbReference type="ARBA" id="ARBA00022763"/>
    </source>
</evidence>
<evidence type="ECO:0000256" key="1">
    <source>
        <dbReference type="ARBA" id="ARBA00007452"/>
    </source>
</evidence>
<dbReference type="PANTHER" id="PTHR33991:SF1">
    <property type="entry name" value="DNA REPAIR PROTEIN RECO"/>
    <property type="match status" value="1"/>
</dbReference>
<dbReference type="InterPro" id="IPR037278">
    <property type="entry name" value="ARFGAP/RecO"/>
</dbReference>
<accession>A0ABN8XGJ2</accession>
<reference evidence="8" key="1">
    <citation type="submission" date="2023-03" db="EMBL/GenBank/DDBJ databases">
        <authorList>
            <person name="Cremers G."/>
            <person name="Picone N."/>
        </authorList>
    </citation>
    <scope>NUCLEOTIDE SEQUENCE</scope>
    <source>
        <strain evidence="8">Sample_alias</strain>
    </source>
</reference>
<dbReference type="SUPFAM" id="SSF50249">
    <property type="entry name" value="Nucleic acid-binding proteins"/>
    <property type="match status" value="1"/>
</dbReference>
<comment type="similarity">
    <text evidence="1">Belongs to the RecO family.</text>
</comment>
<dbReference type="RefSeq" id="WP_009059434.1">
    <property type="nucleotide sequence ID" value="NZ_JAHXRZ010000009.1"/>
</dbReference>
<sequence>MKKESNHILSTTGIAFRKYPYSESSSILYWISSLGCIKTLAKGARKTGKSSFAPIDLFYECELTFYVPKISDLYLLKEYQIIDPMLGLRKDWATFLCSTYFIELVVQTAEERTPIPECYTLLQKALAFIQKKPVSLKVIDRYEERLLSIHGLEGGKIEQLMGQASGGGKKLWETRKRLVDSLGL</sequence>
<keyword evidence="3" id="KW-0227">DNA damage</keyword>
<evidence type="ECO:0000313" key="9">
    <source>
        <dbReference type="Proteomes" id="UP001161497"/>
    </source>
</evidence>
<dbReference type="InterPro" id="IPR042242">
    <property type="entry name" value="RecO_C"/>
</dbReference>
<dbReference type="InterPro" id="IPR022572">
    <property type="entry name" value="DNA_rep/recomb_RecO_N"/>
</dbReference>
<evidence type="ECO:0000256" key="6">
    <source>
        <dbReference type="ARBA" id="ARBA00033409"/>
    </source>
</evidence>
<feature type="domain" description="DNA replication/recombination mediator RecO N-terminal" evidence="7">
    <location>
        <begin position="10"/>
        <end position="84"/>
    </location>
</feature>
<organism evidence="8 9">
    <name type="scientific">Candidatus Methylacidiphilum fumarolicum</name>
    <dbReference type="NCBI Taxonomy" id="591154"/>
    <lineage>
        <taxon>Bacteria</taxon>
        <taxon>Pseudomonadati</taxon>
        <taxon>Verrucomicrobiota</taxon>
        <taxon>Methylacidiphilae</taxon>
        <taxon>Methylacidiphilales</taxon>
        <taxon>Methylacidiphilaceae</taxon>
        <taxon>Methylacidiphilum (ex Ratnadevi et al. 2023)</taxon>
    </lineage>
</organism>
<keyword evidence="4" id="KW-0233">DNA recombination</keyword>
<evidence type="ECO:0000256" key="5">
    <source>
        <dbReference type="ARBA" id="ARBA00023204"/>
    </source>
</evidence>